<feature type="binding site" evidence="18">
    <location>
        <position position="82"/>
    </location>
    <ligand>
        <name>Zn(2+)</name>
        <dbReference type="ChEBI" id="CHEBI:29105"/>
        <note>catalytic</note>
    </ligand>
</feature>
<feature type="binding site" evidence="17">
    <location>
        <position position="293"/>
    </location>
    <ligand>
        <name>substrate</name>
    </ligand>
</feature>
<evidence type="ECO:0000259" key="19">
    <source>
        <dbReference type="PROSITE" id="PS51747"/>
    </source>
</evidence>
<sequence>MEKYMKQALELSKKGYGRVNPNPLVGAVIVKDDRIIGSGYHMYFGGNHAEINAINNASESVEGATMYVSLEPCSHFGKTPPCANQIISKKIKKVVIAMLDPNPLVAGNGVKILEENGIDVEIGMLEDEAKKINEVFVKYISRKLPFVLMKTAMTLDGKIATYTGDSKWISSDLSREFVHEIRHRYTSVMVGIGTVISDNPSLSARRSNNESIQPIRIIVDSHGKLPLDSKIALTAKKNKTILVTTSMLLIEKENKIKEKGIEILKVSTENNRVNLKEMIKILGEKGIDSILLEGGSTLNFSFLEEGIVDKVMTFIAPKIVGGASGKTPVGGRGIPLIKNAIDVKNISAKVYGKDILLTAYIREEDSCLQD</sequence>
<evidence type="ECO:0000256" key="3">
    <source>
        <dbReference type="ARBA" id="ARBA00004910"/>
    </source>
</evidence>
<dbReference type="EMBL" id="AP028654">
    <property type="protein sequence ID" value="BEP29529.1"/>
    <property type="molecule type" value="Genomic_DNA"/>
</dbReference>
<keyword evidence="9 15" id="KW-0862">Zinc</keyword>
<proteinExistence type="inferred from homology"/>
<keyword evidence="21" id="KW-1185">Reference proteome</keyword>
<dbReference type="KEGG" id="hprf:HLPR_18600"/>
<dbReference type="Gene3D" id="3.40.430.10">
    <property type="entry name" value="Dihydrofolate Reductase, subunit A"/>
    <property type="match status" value="1"/>
</dbReference>
<feature type="binding site" evidence="18">
    <location>
        <position position="48"/>
    </location>
    <ligand>
        <name>Zn(2+)</name>
        <dbReference type="ChEBI" id="CHEBI:29105"/>
        <note>catalytic</note>
    </ligand>
</feature>
<comment type="similarity">
    <text evidence="5 15">In the C-terminal section; belongs to the HTP reductase family.</text>
</comment>
<dbReference type="EC" id="3.5.4.26" evidence="15"/>
<keyword evidence="11 15" id="KW-0560">Oxidoreductase</keyword>
<feature type="binding site" evidence="17">
    <location>
        <position position="198"/>
    </location>
    <ligand>
        <name>NADP(+)</name>
        <dbReference type="ChEBI" id="CHEBI:58349"/>
    </ligand>
</feature>
<comment type="function">
    <text evidence="1 15">Converts 2,5-diamino-6-(ribosylamino)-4(3h)-pyrimidinone 5'-phosphate into 5-amino-6-(ribosylamino)-2,4(1h,3h)-pyrimidinedione 5'-phosphate.</text>
</comment>
<dbReference type="FunFam" id="3.40.140.10:FF:000025">
    <property type="entry name" value="Riboflavin biosynthesis protein RibD"/>
    <property type="match status" value="1"/>
</dbReference>
<dbReference type="NCBIfam" id="TIGR00227">
    <property type="entry name" value="ribD_Cterm"/>
    <property type="match status" value="1"/>
</dbReference>
<comment type="similarity">
    <text evidence="4 15">In the N-terminal section; belongs to the cytidine and deoxycytidylate deaminase family.</text>
</comment>
<evidence type="ECO:0000256" key="15">
    <source>
        <dbReference type="PIRNR" id="PIRNR006769"/>
    </source>
</evidence>
<dbReference type="InterPro" id="IPR016192">
    <property type="entry name" value="APOBEC/CMP_deaminase_Zn-bd"/>
</dbReference>
<dbReference type="InterPro" id="IPR002125">
    <property type="entry name" value="CMP_dCMP_dom"/>
</dbReference>
<dbReference type="InterPro" id="IPR002734">
    <property type="entry name" value="RibDG_C"/>
</dbReference>
<evidence type="ECO:0000256" key="6">
    <source>
        <dbReference type="ARBA" id="ARBA00022619"/>
    </source>
</evidence>
<evidence type="ECO:0000256" key="2">
    <source>
        <dbReference type="ARBA" id="ARBA00004882"/>
    </source>
</evidence>
<feature type="binding site" evidence="17">
    <location>
        <position position="166"/>
    </location>
    <ligand>
        <name>substrate</name>
    </ligand>
</feature>
<dbReference type="Gene3D" id="3.40.140.10">
    <property type="entry name" value="Cytidine Deaminase, domain 2"/>
    <property type="match status" value="1"/>
</dbReference>
<dbReference type="Proteomes" id="UP001321786">
    <property type="component" value="Chromosome"/>
</dbReference>
<dbReference type="SUPFAM" id="SSF53597">
    <property type="entry name" value="Dihydrofolate reductase-like"/>
    <property type="match status" value="1"/>
</dbReference>
<evidence type="ECO:0000313" key="21">
    <source>
        <dbReference type="Proteomes" id="UP001321786"/>
    </source>
</evidence>
<comment type="catalytic activity">
    <reaction evidence="14 15">
        <text>2,5-diamino-6-hydroxy-4-(5-phosphoribosylamino)-pyrimidine + H2O + H(+) = 5-amino-6-(5-phospho-D-ribosylamino)uracil + NH4(+)</text>
        <dbReference type="Rhea" id="RHEA:21868"/>
        <dbReference type="ChEBI" id="CHEBI:15377"/>
        <dbReference type="ChEBI" id="CHEBI:15378"/>
        <dbReference type="ChEBI" id="CHEBI:28938"/>
        <dbReference type="ChEBI" id="CHEBI:58453"/>
        <dbReference type="ChEBI" id="CHEBI:58614"/>
        <dbReference type="EC" id="3.5.4.26"/>
    </reaction>
</comment>
<feature type="binding site" evidence="17">
    <location>
        <position position="168"/>
    </location>
    <ligand>
        <name>NADP(+)</name>
        <dbReference type="ChEBI" id="CHEBI:58349"/>
    </ligand>
</feature>
<feature type="binding site" evidence="17">
    <location>
        <position position="152"/>
    </location>
    <ligand>
        <name>NADP(+)</name>
        <dbReference type="ChEBI" id="CHEBI:58349"/>
    </ligand>
</feature>
<dbReference type="CDD" id="cd01284">
    <property type="entry name" value="Riboflavin_deaminase-reductase"/>
    <property type="match status" value="1"/>
</dbReference>
<dbReference type="Pfam" id="PF00383">
    <property type="entry name" value="dCMP_cyt_deam_1"/>
    <property type="match status" value="1"/>
</dbReference>
<evidence type="ECO:0000256" key="8">
    <source>
        <dbReference type="ARBA" id="ARBA00022801"/>
    </source>
</evidence>
<feature type="binding site" evidence="17">
    <location>
        <position position="194"/>
    </location>
    <ligand>
        <name>NADP(+)</name>
        <dbReference type="ChEBI" id="CHEBI:58349"/>
    </ligand>
</feature>
<evidence type="ECO:0000256" key="16">
    <source>
        <dbReference type="PIRSR" id="PIRSR006769-1"/>
    </source>
</evidence>
<evidence type="ECO:0000256" key="1">
    <source>
        <dbReference type="ARBA" id="ARBA00002151"/>
    </source>
</evidence>
<dbReference type="SUPFAM" id="SSF53927">
    <property type="entry name" value="Cytidine deaminase-like"/>
    <property type="match status" value="1"/>
</dbReference>
<feature type="binding site" evidence="17">
    <location>
        <begin position="295"/>
        <end position="301"/>
    </location>
    <ligand>
        <name>NADP(+)</name>
        <dbReference type="ChEBI" id="CHEBI:58349"/>
    </ligand>
</feature>
<dbReference type="Pfam" id="PF01872">
    <property type="entry name" value="RibD_C"/>
    <property type="match status" value="1"/>
</dbReference>
<name>A0AAU9E4J2_9FIRM</name>
<comment type="pathway">
    <text evidence="2 15">Cofactor biosynthesis; riboflavin biosynthesis; 5-amino-6-(D-ribitylamino)uracil from GTP: step 2/4.</text>
</comment>
<dbReference type="PANTHER" id="PTHR38011:SF7">
    <property type="entry name" value="2,5-DIAMINO-6-RIBOSYLAMINO-4(3H)-PYRIMIDINONE 5'-PHOSPHATE REDUCTASE"/>
    <property type="match status" value="1"/>
</dbReference>
<evidence type="ECO:0000256" key="12">
    <source>
        <dbReference type="ARBA" id="ARBA00023268"/>
    </source>
</evidence>
<dbReference type="PANTHER" id="PTHR38011">
    <property type="entry name" value="DIHYDROFOLATE REDUCTASE FAMILY PROTEIN (AFU_ORTHOLOGUE AFUA_8G06820)"/>
    <property type="match status" value="1"/>
</dbReference>
<dbReference type="InterPro" id="IPR016193">
    <property type="entry name" value="Cytidine_deaminase-like"/>
</dbReference>
<evidence type="ECO:0000256" key="7">
    <source>
        <dbReference type="ARBA" id="ARBA00022723"/>
    </source>
</evidence>
<keyword evidence="8 15" id="KW-0378">Hydrolase</keyword>
<evidence type="ECO:0000256" key="17">
    <source>
        <dbReference type="PIRSR" id="PIRSR006769-2"/>
    </source>
</evidence>
<dbReference type="InterPro" id="IPR011549">
    <property type="entry name" value="RibD_C"/>
</dbReference>
<feature type="binding site" evidence="17">
    <location>
        <position position="202"/>
    </location>
    <ligand>
        <name>substrate</name>
    </ligand>
</feature>
<feature type="active site" description="Proton donor" evidence="16">
    <location>
        <position position="50"/>
    </location>
</feature>
<dbReference type="PROSITE" id="PS51747">
    <property type="entry name" value="CYT_DCMP_DEAMINASES_2"/>
    <property type="match status" value="1"/>
</dbReference>
<dbReference type="InterPro" id="IPR004794">
    <property type="entry name" value="Eubact_RibD"/>
</dbReference>
<reference evidence="20 21" key="1">
    <citation type="submission" date="2023-08" db="EMBL/GenBank/DDBJ databases">
        <title>Helicovermis profunda gen. nov., sp. nov., a novel mesophilic, fermentative bacterium within the Bacillota from a deep-sea hydrothermal vent chimney.</title>
        <authorList>
            <person name="Miyazaki U."/>
            <person name="Mizutani D."/>
            <person name="Hashimoto Y."/>
            <person name="Tame A."/>
            <person name="Sawayama S."/>
            <person name="Miyazaki J."/>
            <person name="Takai K."/>
            <person name="Nakagawa S."/>
        </authorList>
    </citation>
    <scope>NUCLEOTIDE SEQUENCE [LARGE SCALE GENOMIC DNA]</scope>
    <source>
        <strain evidence="20 21">S502</strain>
    </source>
</reference>
<dbReference type="GO" id="GO:0050661">
    <property type="term" value="F:NADP binding"/>
    <property type="evidence" value="ECO:0007669"/>
    <property type="project" value="InterPro"/>
</dbReference>
<keyword evidence="10 15" id="KW-0521">NADP</keyword>
<evidence type="ECO:0000256" key="9">
    <source>
        <dbReference type="ARBA" id="ARBA00022833"/>
    </source>
</evidence>
<dbReference type="PIRSF" id="PIRSF006769">
    <property type="entry name" value="RibD"/>
    <property type="match status" value="1"/>
</dbReference>
<dbReference type="GO" id="GO:0009231">
    <property type="term" value="P:riboflavin biosynthetic process"/>
    <property type="evidence" value="ECO:0007669"/>
    <property type="project" value="UniProtKB-KW"/>
</dbReference>
<evidence type="ECO:0000313" key="20">
    <source>
        <dbReference type="EMBL" id="BEP29529.1"/>
    </source>
</evidence>
<protein>
    <recommendedName>
        <fullName evidence="15">Riboflavin biosynthesis protein RibD</fullName>
    </recommendedName>
    <domain>
        <recommendedName>
            <fullName evidence="15">Diaminohydroxyphosphoribosylaminopyrimidine deaminase</fullName>
            <shortName evidence="15">DRAP deaminase</shortName>
            <ecNumber evidence="15">3.5.4.26</ecNumber>
        </recommendedName>
        <alternativeName>
            <fullName evidence="15">Riboflavin-specific deaminase</fullName>
        </alternativeName>
    </domain>
    <domain>
        <recommendedName>
            <fullName evidence="15">5-amino-6-(5-phosphoribosylamino)uracil reductase</fullName>
            <ecNumber evidence="15">1.1.1.193</ecNumber>
        </recommendedName>
        <alternativeName>
            <fullName evidence="15">HTP reductase</fullName>
        </alternativeName>
    </domain>
</protein>
<comment type="catalytic activity">
    <reaction evidence="13 15">
        <text>5-amino-6-(5-phospho-D-ribitylamino)uracil + NADP(+) = 5-amino-6-(5-phospho-D-ribosylamino)uracil + NADPH + H(+)</text>
        <dbReference type="Rhea" id="RHEA:17845"/>
        <dbReference type="ChEBI" id="CHEBI:15378"/>
        <dbReference type="ChEBI" id="CHEBI:57783"/>
        <dbReference type="ChEBI" id="CHEBI:58349"/>
        <dbReference type="ChEBI" id="CHEBI:58421"/>
        <dbReference type="ChEBI" id="CHEBI:58453"/>
        <dbReference type="EC" id="1.1.1.193"/>
    </reaction>
</comment>
<accession>A0AAU9E4J2</accession>
<evidence type="ECO:0000256" key="10">
    <source>
        <dbReference type="ARBA" id="ARBA00022857"/>
    </source>
</evidence>
<dbReference type="EC" id="1.1.1.193" evidence="15"/>
<dbReference type="AlphaFoldDB" id="A0AAU9E4J2"/>
<evidence type="ECO:0000256" key="14">
    <source>
        <dbReference type="ARBA" id="ARBA00049886"/>
    </source>
</evidence>
<feature type="binding site" evidence="17">
    <location>
        <position position="221"/>
    </location>
    <ligand>
        <name>NADP(+)</name>
        <dbReference type="ChEBI" id="CHEBI:58349"/>
    </ligand>
</feature>
<feature type="domain" description="CMP/dCMP-type deaminase" evidence="19">
    <location>
        <begin position="1"/>
        <end position="121"/>
    </location>
</feature>
<keyword evidence="7 15" id="KW-0479">Metal-binding</keyword>
<dbReference type="GO" id="GO:0008270">
    <property type="term" value="F:zinc ion binding"/>
    <property type="evidence" value="ECO:0007669"/>
    <property type="project" value="InterPro"/>
</dbReference>
<dbReference type="GO" id="GO:0008835">
    <property type="term" value="F:diaminohydroxyphosphoribosylaminopyrimidine deaminase activity"/>
    <property type="evidence" value="ECO:0007669"/>
    <property type="project" value="UniProtKB-EC"/>
</dbReference>
<evidence type="ECO:0000256" key="5">
    <source>
        <dbReference type="ARBA" id="ARBA00007417"/>
    </source>
</evidence>
<evidence type="ECO:0000256" key="4">
    <source>
        <dbReference type="ARBA" id="ARBA00005259"/>
    </source>
</evidence>
<feature type="binding site" evidence="17">
    <location>
        <position position="182"/>
    </location>
    <ligand>
        <name>substrate</name>
    </ligand>
</feature>
<evidence type="ECO:0000256" key="13">
    <source>
        <dbReference type="ARBA" id="ARBA00049861"/>
    </source>
</evidence>
<gene>
    <name evidence="20" type="primary">ribD</name>
    <name evidence="20" type="ORF">HLPR_18600</name>
</gene>
<organism evidence="20 21">
    <name type="scientific">Helicovermis profundi</name>
    <dbReference type="NCBI Taxonomy" id="3065157"/>
    <lineage>
        <taxon>Bacteria</taxon>
        <taxon>Bacillati</taxon>
        <taxon>Bacillota</taxon>
        <taxon>Clostridia</taxon>
        <taxon>Helicovermis</taxon>
    </lineage>
</organism>
<comment type="pathway">
    <text evidence="3 15">Cofactor biosynthesis; riboflavin biosynthesis; 5-amino-6-(D-ribitylamino)uracil from GTP: step 3/4.</text>
</comment>
<keyword evidence="6 15" id="KW-0686">Riboflavin biosynthesis</keyword>
<feature type="binding site" evidence="18">
    <location>
        <position position="73"/>
    </location>
    <ligand>
        <name>Zn(2+)</name>
        <dbReference type="ChEBI" id="CHEBI:29105"/>
        <note>catalytic</note>
    </ligand>
</feature>
<dbReference type="NCBIfam" id="TIGR00326">
    <property type="entry name" value="eubact_ribD"/>
    <property type="match status" value="1"/>
</dbReference>
<dbReference type="InterPro" id="IPR050765">
    <property type="entry name" value="Riboflavin_Biosynth_HTPR"/>
</dbReference>
<dbReference type="GO" id="GO:0008703">
    <property type="term" value="F:5-amino-6-(5-phosphoribosylamino)uracil reductase activity"/>
    <property type="evidence" value="ECO:0007669"/>
    <property type="project" value="UniProtKB-EC"/>
</dbReference>
<evidence type="ECO:0000256" key="18">
    <source>
        <dbReference type="PIRSR" id="PIRSR006769-3"/>
    </source>
</evidence>
<comment type="cofactor">
    <cofactor evidence="15 18">
        <name>Zn(2+)</name>
        <dbReference type="ChEBI" id="CHEBI:29105"/>
    </cofactor>
    <text evidence="15 18">Binds 1 zinc ion.</text>
</comment>
<feature type="binding site" evidence="17">
    <location>
        <position position="205"/>
    </location>
    <ligand>
        <name>substrate</name>
    </ligand>
</feature>
<dbReference type="InterPro" id="IPR024072">
    <property type="entry name" value="DHFR-like_dom_sf"/>
</dbReference>
<dbReference type="PROSITE" id="PS00903">
    <property type="entry name" value="CYT_DCMP_DEAMINASES_1"/>
    <property type="match status" value="1"/>
</dbReference>
<evidence type="ECO:0000256" key="11">
    <source>
        <dbReference type="ARBA" id="ARBA00023002"/>
    </source>
</evidence>
<keyword evidence="12" id="KW-0511">Multifunctional enzyme</keyword>